<proteinExistence type="inferred from homology"/>
<feature type="domain" description="KxDL" evidence="4">
    <location>
        <begin position="14"/>
        <end position="83"/>
    </location>
</feature>
<gene>
    <name evidence="5" type="primary">Kxd1</name>
    <name evidence="5" type="ORF">RHOROS_R07321</name>
</gene>
<evidence type="ECO:0000313" key="5">
    <source>
        <dbReference type="EMBL" id="NXF26933.1"/>
    </source>
</evidence>
<name>A0A7K8SAB9_9PASS</name>
<organism evidence="5 6">
    <name type="scientific">Rhodinocichla rosea</name>
    <dbReference type="NCBI Taxonomy" id="58203"/>
    <lineage>
        <taxon>Eukaryota</taxon>
        <taxon>Metazoa</taxon>
        <taxon>Chordata</taxon>
        <taxon>Craniata</taxon>
        <taxon>Vertebrata</taxon>
        <taxon>Euteleostomi</taxon>
        <taxon>Archelosauria</taxon>
        <taxon>Archosauria</taxon>
        <taxon>Dinosauria</taxon>
        <taxon>Saurischia</taxon>
        <taxon>Theropoda</taxon>
        <taxon>Coelurosauria</taxon>
        <taxon>Aves</taxon>
        <taxon>Neognathae</taxon>
        <taxon>Neoaves</taxon>
        <taxon>Telluraves</taxon>
        <taxon>Australaves</taxon>
        <taxon>Passeriformes</taxon>
        <taxon>Thraupidae</taxon>
        <taxon>Rhodinocichla</taxon>
    </lineage>
</organism>
<dbReference type="PANTHER" id="PTHR13511:SF0">
    <property type="entry name" value="KXDL MOTIF-CONTAINING PROTEIN 1"/>
    <property type="match status" value="1"/>
</dbReference>
<dbReference type="AlphaFoldDB" id="A0A7K8SAB9"/>
<feature type="non-terminal residue" evidence="5">
    <location>
        <position position="1"/>
    </location>
</feature>
<reference evidence="5 6" key="1">
    <citation type="submission" date="2019-09" db="EMBL/GenBank/DDBJ databases">
        <title>Bird 10,000 Genomes (B10K) Project - Family phase.</title>
        <authorList>
            <person name="Zhang G."/>
        </authorList>
    </citation>
    <scope>NUCLEOTIDE SEQUENCE [LARGE SCALE GENOMIC DNA]</scope>
    <source>
        <strain evidence="5">B10K-CU-031-12</strain>
        <tissue evidence="5">Muscle</tissue>
    </source>
</reference>
<protein>
    <recommendedName>
        <fullName evidence="2">KxDL motif-containing protein 1</fullName>
    </recommendedName>
</protein>
<evidence type="ECO:0000256" key="2">
    <source>
        <dbReference type="ARBA" id="ARBA00014719"/>
    </source>
</evidence>
<feature type="non-terminal residue" evidence="5">
    <location>
        <position position="183"/>
    </location>
</feature>
<dbReference type="Pfam" id="PF10241">
    <property type="entry name" value="KxDL"/>
    <property type="match status" value="1"/>
</dbReference>
<sequence>MEPTASQVFCGRVLGMVNAEDVNAIILAQKNMLDRFEKTNEMLLNFNNLSSVRMQQMSERFLHHTRTLVEMKKDLDSIFRRIRWETGRERAREVPWRGWEGRGRVLDIHESPILEDDDDFDPVPKSTTTTIATSEQSTESCDSSPGLISPTTSQEFEDLSQGHYEGPALNGQSLTDDDTANLD</sequence>
<dbReference type="GO" id="GO:0099078">
    <property type="term" value="C:BORC complex"/>
    <property type="evidence" value="ECO:0007669"/>
    <property type="project" value="TreeGrafter"/>
</dbReference>
<evidence type="ECO:0000256" key="3">
    <source>
        <dbReference type="SAM" id="MobiDB-lite"/>
    </source>
</evidence>
<dbReference type="InterPro" id="IPR039843">
    <property type="entry name" value="KXD1-like"/>
</dbReference>
<keyword evidence="6" id="KW-1185">Reference proteome</keyword>
<dbReference type="PANTHER" id="PTHR13511">
    <property type="entry name" value="KXDL MOTIF-CONTAINING PROTEIN 1"/>
    <property type="match status" value="1"/>
</dbReference>
<accession>A0A7K8SAB9</accession>
<comment type="caution">
    <text evidence="5">The sequence shown here is derived from an EMBL/GenBank/DDBJ whole genome shotgun (WGS) entry which is preliminary data.</text>
</comment>
<feature type="region of interest" description="Disordered" evidence="3">
    <location>
        <begin position="113"/>
        <end position="183"/>
    </location>
</feature>
<dbReference type="Proteomes" id="UP000574210">
    <property type="component" value="Unassembled WGS sequence"/>
</dbReference>
<dbReference type="InterPro" id="IPR019371">
    <property type="entry name" value="KxDL_dom"/>
</dbReference>
<evidence type="ECO:0000256" key="1">
    <source>
        <dbReference type="ARBA" id="ARBA00005913"/>
    </source>
</evidence>
<evidence type="ECO:0000313" key="6">
    <source>
        <dbReference type="Proteomes" id="UP000574210"/>
    </source>
</evidence>
<dbReference type="GO" id="GO:0032418">
    <property type="term" value="P:lysosome localization"/>
    <property type="evidence" value="ECO:0007669"/>
    <property type="project" value="TreeGrafter"/>
</dbReference>
<feature type="compositionally biased region" description="Low complexity" evidence="3">
    <location>
        <begin position="126"/>
        <end position="140"/>
    </location>
</feature>
<dbReference type="EMBL" id="VWYZ01000668">
    <property type="protein sequence ID" value="NXF26933.1"/>
    <property type="molecule type" value="Genomic_DNA"/>
</dbReference>
<comment type="similarity">
    <text evidence="1">Belongs to the KXD1 family.</text>
</comment>
<evidence type="ECO:0000259" key="4">
    <source>
        <dbReference type="Pfam" id="PF10241"/>
    </source>
</evidence>